<feature type="transmembrane region" description="Helical" evidence="2">
    <location>
        <begin position="245"/>
        <end position="263"/>
    </location>
</feature>
<protein>
    <submittedName>
        <fullName evidence="3">Uncharacterized protein</fullName>
    </submittedName>
</protein>
<name>A0ABU3YD91_9SPHN</name>
<gene>
    <name evidence="3" type="ORF">RZN05_19255</name>
</gene>
<evidence type="ECO:0000313" key="4">
    <source>
        <dbReference type="Proteomes" id="UP001273531"/>
    </source>
</evidence>
<evidence type="ECO:0000256" key="1">
    <source>
        <dbReference type="SAM" id="MobiDB-lite"/>
    </source>
</evidence>
<accession>A0ABU3YD91</accession>
<reference evidence="3 4" key="1">
    <citation type="submission" date="2023-10" db="EMBL/GenBank/DDBJ databases">
        <title>Sphingomonas sp. HF-S4 16S ribosomal RNA gene Genome sequencing and assembly.</title>
        <authorList>
            <person name="Lee H."/>
        </authorList>
    </citation>
    <scope>NUCLEOTIDE SEQUENCE [LARGE SCALE GENOMIC DNA]</scope>
    <source>
        <strain evidence="3 4">HF-S4</strain>
    </source>
</reference>
<keyword evidence="4" id="KW-1185">Reference proteome</keyword>
<evidence type="ECO:0000256" key="2">
    <source>
        <dbReference type="SAM" id="Phobius"/>
    </source>
</evidence>
<proteinExistence type="predicted"/>
<keyword evidence="2" id="KW-0812">Transmembrane</keyword>
<evidence type="ECO:0000313" key="3">
    <source>
        <dbReference type="EMBL" id="MDV3459143.1"/>
    </source>
</evidence>
<organism evidence="3 4">
    <name type="scientific">Sphingomonas agrestis</name>
    <dbReference type="NCBI Taxonomy" id="3080540"/>
    <lineage>
        <taxon>Bacteria</taxon>
        <taxon>Pseudomonadati</taxon>
        <taxon>Pseudomonadota</taxon>
        <taxon>Alphaproteobacteria</taxon>
        <taxon>Sphingomonadales</taxon>
        <taxon>Sphingomonadaceae</taxon>
        <taxon>Sphingomonas</taxon>
    </lineage>
</organism>
<dbReference type="EMBL" id="JAWJEJ010000002">
    <property type="protein sequence ID" value="MDV3459143.1"/>
    <property type="molecule type" value="Genomic_DNA"/>
</dbReference>
<feature type="region of interest" description="Disordered" evidence="1">
    <location>
        <begin position="319"/>
        <end position="341"/>
    </location>
</feature>
<comment type="caution">
    <text evidence="3">The sequence shown here is derived from an EMBL/GenBank/DDBJ whole genome shotgun (WGS) entry which is preliminary data.</text>
</comment>
<dbReference type="Proteomes" id="UP001273531">
    <property type="component" value="Unassembled WGS sequence"/>
</dbReference>
<sequence length="341" mass="38077">MADIDVSTYFFTAAVPVCNEGIVEHRSLVGTKGVLKSSPIHIVREILETLPTALQSHATEEIGLNSPFSRNLRTHFTRLVILDQPHFNGRDHSNALVNSIKGTNLLDPQPVDQISCPYILWMIDFDLPDPRGAGEPRRYFEELWGQMAPELRSIFQYCYGFDAVKDAAAFATYILRCQIETTMPFHDYWYVPPKLDPISTTGLALIPGAGVLMLLASLLACLLRWSGWHWAAGFAGWSGWSWMPWAGLALLILGLVIDYYWVLWKGRQPYPASPGADLRNVLKGLYLQQAFTRFAMEQQRRDPAERGAAFRTFLAATRPADLDGPTQPAGVIRSKLPGDGA</sequence>
<feature type="transmembrane region" description="Helical" evidence="2">
    <location>
        <begin position="203"/>
        <end position="225"/>
    </location>
</feature>
<dbReference type="RefSeq" id="WP_317228299.1">
    <property type="nucleotide sequence ID" value="NZ_JAWJEJ010000002.1"/>
</dbReference>
<keyword evidence="2" id="KW-0472">Membrane</keyword>
<keyword evidence="2" id="KW-1133">Transmembrane helix</keyword>